<sequence length="18" mass="2124">MKIILMWVSCLLLRASFV</sequence>
<reference evidence="1" key="1">
    <citation type="submission" date="2018-02" db="EMBL/GenBank/DDBJ databases">
        <title>Rhizophora mucronata_Transcriptome.</title>
        <authorList>
            <person name="Meera S.P."/>
            <person name="Sreeshan A."/>
            <person name="Augustine A."/>
        </authorList>
    </citation>
    <scope>NUCLEOTIDE SEQUENCE</scope>
    <source>
        <tissue evidence="1">Leaf</tissue>
    </source>
</reference>
<dbReference type="AlphaFoldDB" id="A0A2P2P1G2"/>
<name>A0A2P2P1G2_RHIMU</name>
<organism evidence="1">
    <name type="scientific">Rhizophora mucronata</name>
    <name type="common">Asiatic mangrove</name>
    <dbReference type="NCBI Taxonomy" id="61149"/>
    <lineage>
        <taxon>Eukaryota</taxon>
        <taxon>Viridiplantae</taxon>
        <taxon>Streptophyta</taxon>
        <taxon>Embryophyta</taxon>
        <taxon>Tracheophyta</taxon>
        <taxon>Spermatophyta</taxon>
        <taxon>Magnoliopsida</taxon>
        <taxon>eudicotyledons</taxon>
        <taxon>Gunneridae</taxon>
        <taxon>Pentapetalae</taxon>
        <taxon>rosids</taxon>
        <taxon>fabids</taxon>
        <taxon>Malpighiales</taxon>
        <taxon>Rhizophoraceae</taxon>
        <taxon>Rhizophora</taxon>
    </lineage>
</organism>
<proteinExistence type="predicted"/>
<dbReference type="EMBL" id="GGEC01068009">
    <property type="protein sequence ID" value="MBX48493.1"/>
    <property type="molecule type" value="Transcribed_RNA"/>
</dbReference>
<protein>
    <submittedName>
        <fullName evidence="1">Uncharacterized protein</fullName>
    </submittedName>
</protein>
<accession>A0A2P2P1G2</accession>
<evidence type="ECO:0000313" key="1">
    <source>
        <dbReference type="EMBL" id="MBX48493.1"/>
    </source>
</evidence>